<reference evidence="2 4" key="2">
    <citation type="submission" date="2020-03" db="EMBL/GenBank/DDBJ databases">
        <title>Is there a link between lipid content and antibiotic production in Streptomyces?</title>
        <authorList>
            <person name="David M."/>
            <person name="Lejeune C."/>
            <person name="Abreu S."/>
            <person name="Thibessard A."/>
            <person name="Leblond P."/>
            <person name="Chaminade P."/>
            <person name="Virolle M.-J."/>
        </authorList>
    </citation>
    <scope>NUCLEOTIDE SEQUENCE [LARGE SCALE GENOMIC DNA]</scope>
    <source>
        <strain evidence="2 4">DSM 41481</strain>
    </source>
</reference>
<sequence>MTWATTSDVITYTGINATAAQVEQAQGVIELFADVTEQASDDGLISEKNLRLLKQAVAYQAAWITQHPDAFTNVDLTSFNQDQVSGQLRHDNALILAPLAKRCIDRLSWRRNRGLRIQRRGGSGSIPARMNLTSAVADDNDPRWRPIGEVC</sequence>
<reference evidence="1 3" key="1">
    <citation type="submission" date="2015-07" db="EMBL/GenBank/DDBJ databases">
        <title>Draft Genome Sequence of Streptomyces antibioticus, IMRU 3720 reveals insights in the evolution of actinomycin biosynthetic gene clusters in Streptomyces.</title>
        <authorList>
            <person name="Crnovcic I."/>
            <person name="Ruckert C."/>
            <person name="Kalinowksi J."/>
            <person name="Keller U."/>
        </authorList>
    </citation>
    <scope>NUCLEOTIDE SEQUENCE [LARGE SCALE GENOMIC DNA]</scope>
    <source>
        <strain evidence="1 3">DSM 41481</strain>
    </source>
</reference>
<dbReference type="RefSeq" id="WP_078635988.1">
    <property type="nucleotide sequence ID" value="NZ_CM007717.1"/>
</dbReference>
<name>A0AAE7CND5_STRAT</name>
<keyword evidence="3" id="KW-1185">Reference proteome</keyword>
<dbReference type="EMBL" id="LHQL01000014">
    <property type="protein sequence ID" value="OOQ47310.1"/>
    <property type="molecule type" value="Genomic_DNA"/>
</dbReference>
<evidence type="ECO:0000313" key="1">
    <source>
        <dbReference type="EMBL" id="OOQ47310.1"/>
    </source>
</evidence>
<dbReference type="EMBL" id="CP050692">
    <property type="protein sequence ID" value="QIT47631.1"/>
    <property type="molecule type" value="Genomic_DNA"/>
</dbReference>
<protein>
    <submittedName>
        <fullName evidence="2">Uncharacterized protein</fullName>
    </submittedName>
</protein>
<accession>A0AAE7CND5</accession>
<dbReference type="Proteomes" id="UP000190306">
    <property type="component" value="Chromosome"/>
</dbReference>
<dbReference type="Proteomes" id="UP000502504">
    <property type="component" value="Chromosome"/>
</dbReference>
<dbReference type="AlphaFoldDB" id="A0AAE7CND5"/>
<organism evidence="2 4">
    <name type="scientific">Streptomyces antibioticus</name>
    <dbReference type="NCBI Taxonomy" id="1890"/>
    <lineage>
        <taxon>Bacteria</taxon>
        <taxon>Bacillati</taxon>
        <taxon>Actinomycetota</taxon>
        <taxon>Actinomycetes</taxon>
        <taxon>Kitasatosporales</taxon>
        <taxon>Streptomycetaceae</taxon>
        <taxon>Streptomyces</taxon>
    </lineage>
</organism>
<gene>
    <name evidence="1" type="ORF">AFM16_31720</name>
    <name evidence="2" type="ORF">HCX60_32270</name>
</gene>
<evidence type="ECO:0000313" key="4">
    <source>
        <dbReference type="Proteomes" id="UP000502504"/>
    </source>
</evidence>
<evidence type="ECO:0000313" key="3">
    <source>
        <dbReference type="Proteomes" id="UP000190306"/>
    </source>
</evidence>
<evidence type="ECO:0000313" key="2">
    <source>
        <dbReference type="EMBL" id="QIT47631.1"/>
    </source>
</evidence>
<proteinExistence type="predicted"/>